<dbReference type="InterPro" id="IPR003661">
    <property type="entry name" value="HisK_dim/P_dom"/>
</dbReference>
<dbReference type="SMART" id="SM00388">
    <property type="entry name" value="HisKA"/>
    <property type="match status" value="1"/>
</dbReference>
<feature type="domain" description="PAC" evidence="11">
    <location>
        <begin position="451"/>
        <end position="502"/>
    </location>
</feature>
<feature type="domain" description="HAMP" evidence="12">
    <location>
        <begin position="332"/>
        <end position="384"/>
    </location>
</feature>
<dbReference type="InterPro" id="IPR036097">
    <property type="entry name" value="HisK_dim/P_sf"/>
</dbReference>
<dbReference type="InterPro" id="IPR003660">
    <property type="entry name" value="HAMP_dom"/>
</dbReference>
<dbReference type="InterPro" id="IPR003594">
    <property type="entry name" value="HATPase_dom"/>
</dbReference>
<dbReference type="InterPro" id="IPR000014">
    <property type="entry name" value="PAS"/>
</dbReference>
<dbReference type="RefSeq" id="WP_006056075.1">
    <property type="nucleotide sequence ID" value="NC_014735.1"/>
</dbReference>
<dbReference type="AlphaFoldDB" id="L9UN34"/>
<keyword evidence="8" id="KW-0472">Membrane</keyword>
<comment type="catalytic activity">
    <reaction evidence="1">
        <text>ATP + protein L-histidine = ADP + protein N-phospho-L-histidine.</text>
        <dbReference type="EC" id="2.7.13.3"/>
    </reaction>
</comment>
<dbReference type="InterPro" id="IPR035965">
    <property type="entry name" value="PAS-like_dom_sf"/>
</dbReference>
<dbReference type="PROSITE" id="PS50885">
    <property type="entry name" value="HAMP"/>
    <property type="match status" value="1"/>
</dbReference>
<dbReference type="SUPFAM" id="SSF55874">
    <property type="entry name" value="ATPase domain of HSP90 chaperone/DNA topoisomerase II/histidine kinase"/>
    <property type="match status" value="1"/>
</dbReference>
<dbReference type="SMART" id="SM00091">
    <property type="entry name" value="PAS"/>
    <property type="match status" value="1"/>
</dbReference>
<dbReference type="PATRIC" id="fig|469382.19.peg.2735"/>
<evidence type="ECO:0000256" key="8">
    <source>
        <dbReference type="SAM" id="Phobius"/>
    </source>
</evidence>
<dbReference type="InterPro" id="IPR004358">
    <property type="entry name" value="Sig_transdc_His_kin-like_C"/>
</dbReference>
<dbReference type="EC" id="2.7.13.3" evidence="2"/>
<dbReference type="SUPFAM" id="SSF55785">
    <property type="entry name" value="PYP-like sensor domain (PAS domain)"/>
    <property type="match status" value="1"/>
</dbReference>
<dbReference type="Gene3D" id="3.30.450.20">
    <property type="entry name" value="PAS domain"/>
    <property type="match status" value="1"/>
</dbReference>
<accession>L9UN34</accession>
<dbReference type="GeneID" id="9988968"/>
<dbReference type="SMART" id="SM00387">
    <property type="entry name" value="HATPase_c"/>
    <property type="match status" value="1"/>
</dbReference>
<dbReference type="GO" id="GO:0000155">
    <property type="term" value="F:phosphorelay sensor kinase activity"/>
    <property type="evidence" value="ECO:0007669"/>
    <property type="project" value="InterPro"/>
</dbReference>
<dbReference type="PROSITE" id="PS50109">
    <property type="entry name" value="HIS_KIN"/>
    <property type="match status" value="1"/>
</dbReference>
<dbReference type="InterPro" id="IPR013655">
    <property type="entry name" value="PAS_fold_3"/>
</dbReference>
<dbReference type="Proteomes" id="UP000011585">
    <property type="component" value="Unassembled WGS sequence"/>
</dbReference>
<evidence type="ECO:0000259" key="11">
    <source>
        <dbReference type="PROSITE" id="PS50113"/>
    </source>
</evidence>
<reference evidence="13 14" key="1">
    <citation type="journal article" date="2014" name="PLoS Genet.">
        <title>Phylogenetically driven sequencing of extremely halophilic archaea reveals strategies for static and dynamic osmo-response.</title>
        <authorList>
            <person name="Becker E.A."/>
            <person name="Seitzer P.M."/>
            <person name="Tritt A."/>
            <person name="Larsen D."/>
            <person name="Krusor M."/>
            <person name="Yao A.I."/>
            <person name="Wu D."/>
            <person name="Madern D."/>
            <person name="Eisen J.A."/>
            <person name="Darling A.E."/>
            <person name="Facciotti M.T."/>
        </authorList>
    </citation>
    <scope>NUCLEOTIDE SEQUENCE [LARGE SCALE GENOMIC DNA]</scope>
    <source>
        <strain evidence="13 14">DSM 11551</strain>
    </source>
</reference>
<dbReference type="Pfam" id="PF00512">
    <property type="entry name" value="HisKA"/>
    <property type="match status" value="1"/>
</dbReference>
<keyword evidence="7" id="KW-0175">Coiled coil</keyword>
<keyword evidence="8" id="KW-0812">Transmembrane</keyword>
<dbReference type="FunFam" id="3.30.565.10:FF:000006">
    <property type="entry name" value="Sensor histidine kinase WalK"/>
    <property type="match status" value="1"/>
</dbReference>
<keyword evidence="6" id="KW-0807">Transducer</keyword>
<gene>
    <name evidence="13" type="ORF">C499_13850</name>
</gene>
<keyword evidence="8" id="KW-1133">Transmembrane helix</keyword>
<sequence>MMFDPIRRILPDKVRRSYVLKFGLAFLFLGTLVGSIGYLTTTEMTAAVERNVMQEHATVAAEEGRNFRTWHEQNKRLTGVLTATDVVRNRDPEAIQRHLRQQLVFFPDATHSIDYVNTTNNRILAGTREVDTLQTADFPDSSRVNTNLDPAEPLVTEPYLINNKTLVISYVRPVSGQPERAIILTMDLGAYGQNFRTHGRSELTLVVDSANRIIMSDEFDPRYGVEYGQIFERLPDQHGILQTARSIDPGEDPSGAMEVGDRPSELLSDGYGFNPDGYVVGYYYFPDQDWVLLFYQSTVDSYGFVRAVQQYGTLVTVVSVLLIGVVGAILGRNTAVAVDRLTRKAGRIESGDFDVDFETNRIDNIGQLYRAFNEMQCTIREHLRASALIDNASDLITQVDENGDITFQSPSSHAILGYDPEQMDGTPLLSYVHPDDKSTVDSALSDDENPRRIEFRMQDADGDWRVLEGTCEKVTDNPFVTGVVVTCHDITDRIERQAELEETKRELERSNEALQQFAYIASHDLQEPLRMVSSYLDLLSSEYGDRLDEEANEYIEFAVDGAERMRNMIDGLLTYSRVKTRAGDFEPIDPNEVIDDVCLDLKLLIENEDATITTDSFPTIRADENQLRQVFQNLIKNAIEHAGEDPPEIHIGFTELPDAYRFSVEDNGVGIPENQQEKIFEIFEQASGEESGTGIGLAVCKRIVERHGGDIWVESSVGKQTTFYFTISKQN</sequence>
<dbReference type="SUPFAM" id="SSF47384">
    <property type="entry name" value="Homodimeric domain of signal transducing histidine kinase"/>
    <property type="match status" value="1"/>
</dbReference>
<keyword evidence="4" id="KW-0808">Transferase</keyword>
<dbReference type="InterPro" id="IPR000700">
    <property type="entry name" value="PAS-assoc_C"/>
</dbReference>
<dbReference type="SMART" id="SM00086">
    <property type="entry name" value="PAC"/>
    <property type="match status" value="1"/>
</dbReference>
<dbReference type="PANTHER" id="PTHR43304:SF1">
    <property type="entry name" value="PAC DOMAIN-CONTAINING PROTEIN"/>
    <property type="match status" value="1"/>
</dbReference>
<dbReference type="PANTHER" id="PTHR43304">
    <property type="entry name" value="PHYTOCHROME-LIKE PROTEIN CPH1"/>
    <property type="match status" value="1"/>
</dbReference>
<dbReference type="SUPFAM" id="SSF158472">
    <property type="entry name" value="HAMP domain-like"/>
    <property type="match status" value="1"/>
</dbReference>
<comment type="caution">
    <text evidence="13">The sequence shown here is derived from an EMBL/GenBank/DDBJ whole genome shotgun (WGS) entry which is preliminary data.</text>
</comment>
<name>L9UN34_HALBP</name>
<dbReference type="InterPro" id="IPR036890">
    <property type="entry name" value="HATPase_C_sf"/>
</dbReference>
<dbReference type="Pfam" id="PF02518">
    <property type="entry name" value="HATPase_c"/>
    <property type="match status" value="1"/>
</dbReference>
<feature type="coiled-coil region" evidence="7">
    <location>
        <begin position="490"/>
        <end position="517"/>
    </location>
</feature>
<dbReference type="CDD" id="cd00082">
    <property type="entry name" value="HisKA"/>
    <property type="match status" value="1"/>
</dbReference>
<evidence type="ECO:0000256" key="7">
    <source>
        <dbReference type="SAM" id="Coils"/>
    </source>
</evidence>
<dbReference type="InterPro" id="IPR052162">
    <property type="entry name" value="Sensor_kinase/Photoreceptor"/>
</dbReference>
<keyword evidence="3" id="KW-0597">Phosphoprotein</keyword>
<dbReference type="PROSITE" id="PS50112">
    <property type="entry name" value="PAS"/>
    <property type="match status" value="1"/>
</dbReference>
<evidence type="ECO:0000259" key="12">
    <source>
        <dbReference type="PROSITE" id="PS50885"/>
    </source>
</evidence>
<keyword evidence="5" id="KW-0418">Kinase</keyword>
<feature type="transmembrane region" description="Helical" evidence="8">
    <location>
        <begin position="20"/>
        <end position="40"/>
    </location>
</feature>
<dbReference type="InterPro" id="IPR005467">
    <property type="entry name" value="His_kinase_dom"/>
</dbReference>
<dbReference type="Pfam" id="PF00672">
    <property type="entry name" value="HAMP"/>
    <property type="match status" value="1"/>
</dbReference>
<dbReference type="EMBL" id="AOHT01000044">
    <property type="protein sequence ID" value="ELY25573.1"/>
    <property type="molecule type" value="Genomic_DNA"/>
</dbReference>
<dbReference type="CDD" id="cd06225">
    <property type="entry name" value="HAMP"/>
    <property type="match status" value="1"/>
</dbReference>
<evidence type="ECO:0000259" key="9">
    <source>
        <dbReference type="PROSITE" id="PS50109"/>
    </source>
</evidence>
<feature type="domain" description="PAS" evidence="10">
    <location>
        <begin position="381"/>
        <end position="444"/>
    </location>
</feature>
<proteinExistence type="predicted"/>
<evidence type="ECO:0000256" key="6">
    <source>
        <dbReference type="ARBA" id="ARBA00023224"/>
    </source>
</evidence>
<dbReference type="NCBIfam" id="TIGR00229">
    <property type="entry name" value="sensory_box"/>
    <property type="match status" value="1"/>
</dbReference>
<evidence type="ECO:0000256" key="2">
    <source>
        <dbReference type="ARBA" id="ARBA00012438"/>
    </source>
</evidence>
<evidence type="ECO:0000256" key="4">
    <source>
        <dbReference type="ARBA" id="ARBA00022679"/>
    </source>
</evidence>
<evidence type="ECO:0000256" key="5">
    <source>
        <dbReference type="ARBA" id="ARBA00022777"/>
    </source>
</evidence>
<evidence type="ECO:0000256" key="1">
    <source>
        <dbReference type="ARBA" id="ARBA00000085"/>
    </source>
</evidence>
<evidence type="ECO:0000256" key="3">
    <source>
        <dbReference type="ARBA" id="ARBA00022553"/>
    </source>
</evidence>
<organism evidence="13 14">
    <name type="scientific">Halogeometricum borinquense (strain ATCC 700274 / DSM 11551 / JCM 10706 / KCTC 4070 / PR3)</name>
    <dbReference type="NCBI Taxonomy" id="469382"/>
    <lineage>
        <taxon>Archaea</taxon>
        <taxon>Methanobacteriati</taxon>
        <taxon>Methanobacteriota</taxon>
        <taxon>Stenosarchaea group</taxon>
        <taxon>Halobacteria</taxon>
        <taxon>Halobacteriales</taxon>
        <taxon>Haloferacaceae</taxon>
        <taxon>Halogeometricum</taxon>
    </lineage>
</organism>
<dbReference type="PROSITE" id="PS50113">
    <property type="entry name" value="PAC"/>
    <property type="match status" value="1"/>
</dbReference>
<dbReference type="InterPro" id="IPR001610">
    <property type="entry name" value="PAC"/>
</dbReference>
<dbReference type="GO" id="GO:0016020">
    <property type="term" value="C:membrane"/>
    <property type="evidence" value="ECO:0007669"/>
    <property type="project" value="InterPro"/>
</dbReference>
<protein>
    <recommendedName>
        <fullName evidence="2">histidine kinase</fullName>
        <ecNumber evidence="2">2.7.13.3</ecNumber>
    </recommendedName>
</protein>
<dbReference type="Gene3D" id="1.10.287.130">
    <property type="match status" value="1"/>
</dbReference>
<feature type="domain" description="Histidine kinase" evidence="9">
    <location>
        <begin position="520"/>
        <end position="731"/>
    </location>
</feature>
<dbReference type="Gene3D" id="3.30.565.10">
    <property type="entry name" value="Histidine kinase-like ATPase, C-terminal domain"/>
    <property type="match status" value="1"/>
</dbReference>
<dbReference type="SMART" id="SM00304">
    <property type="entry name" value="HAMP"/>
    <property type="match status" value="1"/>
</dbReference>
<dbReference type="Gene3D" id="6.10.340.10">
    <property type="match status" value="1"/>
</dbReference>
<dbReference type="PRINTS" id="PR00344">
    <property type="entry name" value="BCTRLSENSOR"/>
</dbReference>
<dbReference type="Pfam" id="PF08447">
    <property type="entry name" value="PAS_3"/>
    <property type="match status" value="1"/>
</dbReference>
<evidence type="ECO:0000259" key="10">
    <source>
        <dbReference type="PROSITE" id="PS50112"/>
    </source>
</evidence>
<dbReference type="CDD" id="cd00130">
    <property type="entry name" value="PAS"/>
    <property type="match status" value="1"/>
</dbReference>
<evidence type="ECO:0000313" key="14">
    <source>
        <dbReference type="Proteomes" id="UP000011585"/>
    </source>
</evidence>
<evidence type="ECO:0000313" key="13">
    <source>
        <dbReference type="EMBL" id="ELY25573.1"/>
    </source>
</evidence>